<protein>
    <submittedName>
        <fullName evidence="1">Uncharacterized protein</fullName>
    </submittedName>
</protein>
<dbReference type="Gramene" id="KCW80668">
    <property type="protein sequence ID" value="KCW80668"/>
    <property type="gene ID" value="EUGRSUZ_C02052"/>
</dbReference>
<dbReference type="EMBL" id="KK198755">
    <property type="protein sequence ID" value="KCW80668.1"/>
    <property type="molecule type" value="Genomic_DNA"/>
</dbReference>
<accession>A0A059CQC7</accession>
<organism evidence="1">
    <name type="scientific">Eucalyptus grandis</name>
    <name type="common">Flooded gum</name>
    <dbReference type="NCBI Taxonomy" id="71139"/>
    <lineage>
        <taxon>Eukaryota</taxon>
        <taxon>Viridiplantae</taxon>
        <taxon>Streptophyta</taxon>
        <taxon>Embryophyta</taxon>
        <taxon>Tracheophyta</taxon>
        <taxon>Spermatophyta</taxon>
        <taxon>Magnoliopsida</taxon>
        <taxon>eudicotyledons</taxon>
        <taxon>Gunneridae</taxon>
        <taxon>Pentapetalae</taxon>
        <taxon>rosids</taxon>
        <taxon>malvids</taxon>
        <taxon>Myrtales</taxon>
        <taxon>Myrtaceae</taxon>
        <taxon>Myrtoideae</taxon>
        <taxon>Eucalypteae</taxon>
        <taxon>Eucalyptus</taxon>
    </lineage>
</organism>
<dbReference type="AlphaFoldDB" id="A0A059CQC7"/>
<evidence type="ECO:0000313" key="1">
    <source>
        <dbReference type="EMBL" id="KCW80668.1"/>
    </source>
</evidence>
<proteinExistence type="predicted"/>
<name>A0A059CQC7_EUCGR</name>
<dbReference type="InParanoid" id="A0A059CQC7"/>
<sequence>MISAAKPSIIKPFESCTRPATELVSSSFFQEQSTLSFSLHLSGAFQTSGKSVLLVFCVFLPGIHLEKAIDWMLARSTSDLVLGGPRSEDVVIAELPYQPHRVGHHSC</sequence>
<gene>
    <name evidence="1" type="ORF">EUGRSUZ_C02052</name>
</gene>
<reference evidence="1" key="1">
    <citation type="submission" date="2013-07" db="EMBL/GenBank/DDBJ databases">
        <title>The genome of Eucalyptus grandis.</title>
        <authorList>
            <person name="Schmutz J."/>
            <person name="Hayes R."/>
            <person name="Myburg A."/>
            <person name="Tuskan G."/>
            <person name="Grattapaglia D."/>
            <person name="Rokhsar D.S."/>
        </authorList>
    </citation>
    <scope>NUCLEOTIDE SEQUENCE</scope>
    <source>
        <tissue evidence="1">Leaf extractions</tissue>
    </source>
</reference>